<dbReference type="Gene3D" id="2.130.10.10">
    <property type="entry name" value="YVTN repeat-like/Quinoprotein amine dehydrogenase"/>
    <property type="match status" value="1"/>
</dbReference>
<gene>
    <name evidence="13" type="ORF">Fmac_009381</name>
</gene>
<evidence type="ECO:0008006" key="15">
    <source>
        <dbReference type="Google" id="ProtNLM"/>
    </source>
</evidence>
<feature type="compositionally biased region" description="Basic and acidic residues" evidence="10">
    <location>
        <begin position="671"/>
        <end position="688"/>
    </location>
</feature>
<keyword evidence="8" id="KW-0175">Coiled coil</keyword>
<protein>
    <recommendedName>
        <fullName evidence="15">Enhancer of mRNA-decapping protein 4</fullName>
    </recommendedName>
</protein>
<evidence type="ECO:0000256" key="1">
    <source>
        <dbReference type="ARBA" id="ARBA00004201"/>
    </source>
</evidence>
<feature type="repeat" description="WD" evidence="9">
    <location>
        <begin position="275"/>
        <end position="317"/>
    </location>
</feature>
<feature type="compositionally biased region" description="Low complexity" evidence="10">
    <location>
        <begin position="934"/>
        <end position="951"/>
    </location>
</feature>
<dbReference type="InterPro" id="IPR044938">
    <property type="entry name" value="EDC4_C_sf"/>
</dbReference>
<dbReference type="FunFam" id="2.130.10.10:FF:000232">
    <property type="entry name" value="enhancer of mRNA-decapping protein 4"/>
    <property type="match status" value="1"/>
</dbReference>
<evidence type="ECO:0000259" key="12">
    <source>
        <dbReference type="Pfam" id="PF21289"/>
    </source>
</evidence>
<dbReference type="GO" id="GO:0000932">
    <property type="term" value="C:P-body"/>
    <property type="evidence" value="ECO:0007669"/>
    <property type="project" value="UniProtKB-SubCell"/>
</dbReference>
<feature type="compositionally biased region" description="Low complexity" evidence="10">
    <location>
        <begin position="9"/>
        <end position="21"/>
    </location>
</feature>
<feature type="region of interest" description="Disordered" evidence="10">
    <location>
        <begin position="631"/>
        <end position="755"/>
    </location>
</feature>
<evidence type="ECO:0000256" key="9">
    <source>
        <dbReference type="PROSITE-ProRule" id="PRU00221"/>
    </source>
</evidence>
<dbReference type="InterPro" id="IPR036322">
    <property type="entry name" value="WD40_repeat_dom_sf"/>
</dbReference>
<dbReference type="SMART" id="SM00320">
    <property type="entry name" value="WD40"/>
    <property type="match status" value="2"/>
</dbReference>
<comment type="similarity">
    <text evidence="2">Belongs to the WD repeat EDC4 family.</text>
</comment>
<feature type="compositionally biased region" description="Low complexity" evidence="10">
    <location>
        <begin position="33"/>
        <end position="54"/>
    </location>
</feature>
<dbReference type="PROSITE" id="PS50294">
    <property type="entry name" value="WD_REPEATS_REGION"/>
    <property type="match status" value="1"/>
</dbReference>
<comment type="subcellular location">
    <subcellularLocation>
        <location evidence="1">Cytoplasm</location>
        <location evidence="1">P-body</location>
    </subcellularLocation>
</comment>
<keyword evidence="3" id="KW-0963">Cytoplasm</keyword>
<dbReference type="Gene3D" id="1.10.220.100">
    <property type="entry name" value="conserved c-terminal region of ge- 1"/>
    <property type="match status" value="1"/>
</dbReference>
<feature type="repeat" description="WD" evidence="9">
    <location>
        <begin position="394"/>
        <end position="436"/>
    </location>
</feature>
<feature type="domain" description="Enhancer of mRNA-decapping protein 4 WD40 repeat region" evidence="11">
    <location>
        <begin position="228"/>
        <end position="540"/>
    </location>
</feature>
<dbReference type="InterPro" id="IPR045152">
    <property type="entry name" value="EDC4-like"/>
</dbReference>
<organism evidence="13 14">
    <name type="scientific">Flemingia macrophylla</name>
    <dbReference type="NCBI Taxonomy" id="520843"/>
    <lineage>
        <taxon>Eukaryota</taxon>
        <taxon>Viridiplantae</taxon>
        <taxon>Streptophyta</taxon>
        <taxon>Embryophyta</taxon>
        <taxon>Tracheophyta</taxon>
        <taxon>Spermatophyta</taxon>
        <taxon>Magnoliopsida</taxon>
        <taxon>eudicotyledons</taxon>
        <taxon>Gunneridae</taxon>
        <taxon>Pentapetalae</taxon>
        <taxon>rosids</taxon>
        <taxon>fabids</taxon>
        <taxon>Fabales</taxon>
        <taxon>Fabaceae</taxon>
        <taxon>Papilionoideae</taxon>
        <taxon>50 kb inversion clade</taxon>
        <taxon>NPAAA clade</taxon>
        <taxon>indigoferoid/millettioid clade</taxon>
        <taxon>Phaseoleae</taxon>
        <taxon>Flemingia</taxon>
    </lineage>
</organism>
<feature type="compositionally biased region" description="Polar residues" evidence="10">
    <location>
        <begin position="176"/>
        <end position="191"/>
    </location>
</feature>
<dbReference type="GO" id="GO:0006397">
    <property type="term" value="P:mRNA processing"/>
    <property type="evidence" value="ECO:0007669"/>
    <property type="project" value="UniProtKB-KW"/>
</dbReference>
<evidence type="ECO:0000256" key="4">
    <source>
        <dbReference type="ARBA" id="ARBA00022553"/>
    </source>
</evidence>
<keyword evidence="14" id="KW-1185">Reference proteome</keyword>
<dbReference type="FunFam" id="1.10.220.100:FF:000001">
    <property type="entry name" value="Enhancer of mRNA-decapping protein 4"/>
    <property type="match status" value="1"/>
</dbReference>
<feature type="domain" description="Enhancer of mRNA-decapping protein 4 C-terminal" evidence="12">
    <location>
        <begin position="1255"/>
        <end position="1361"/>
    </location>
</feature>
<dbReference type="EMBL" id="JBGMDY010000003">
    <property type="protein sequence ID" value="KAL2341441.1"/>
    <property type="molecule type" value="Genomic_DNA"/>
</dbReference>
<evidence type="ECO:0000256" key="10">
    <source>
        <dbReference type="SAM" id="MobiDB-lite"/>
    </source>
</evidence>
<feature type="compositionally biased region" description="Low complexity" evidence="10">
    <location>
        <begin position="81"/>
        <end position="94"/>
    </location>
</feature>
<proteinExistence type="inferred from homology"/>
<reference evidence="13 14" key="1">
    <citation type="submission" date="2024-08" db="EMBL/GenBank/DDBJ databases">
        <title>Insights into the chromosomal genome structure of Flemingia macrophylla.</title>
        <authorList>
            <person name="Ding Y."/>
            <person name="Zhao Y."/>
            <person name="Bi W."/>
            <person name="Wu M."/>
            <person name="Zhao G."/>
            <person name="Gong Y."/>
            <person name="Li W."/>
            <person name="Zhang P."/>
        </authorList>
    </citation>
    <scope>NUCLEOTIDE SEQUENCE [LARGE SCALE GENOMIC DNA]</scope>
    <source>
        <strain evidence="13">DYQJB</strain>
        <tissue evidence="13">Leaf</tissue>
    </source>
</reference>
<sequence>MASSGNPNQQPQPQQQQQQQQTHFDFSKLFKAPTTTSSPSPSIPNPSNLNSSPSFPSPSPSTPPPSSYPTPSSSYPPPTGTYPYHHPHFLPYPQLHHHQQQHQEHPLILHHHPQMHSPQRPPIFQPPSPSSPHPLMALLGTQNPPSNQEPPVVYSSPPTTSPSPVVSDFPNPAVLPSTQPSGSPVNPQSTPARMLSSKLPKGRHLIGDHVVYDLDVRMPGEVQPQLEVTPITKYASDPGLVLGRQIAVNKSYICYGLKLGAIRVLNINTALRYLLRGHTQRVTDMAFFAEDLHLLASASTDGRIFIWKINEGPDEDDKPQITGKVILAIQILGESESVHPRVCWHPHKQEILMVGIGNRILRIDNMKAGKGETFSAEEPLRCSVDKLIDGVHLVGKHDGNVTELSMCQWMKSRLASASADGTVKIWEERKATPLAVIRPHDGKPINSVTFLTAPHRPEHIVLITAGPLNQEVKIWVSENEEGWLLPSDSESWNCIQTLDIRSSTEAKPEDAFFNQVVALPRAGLFLLANAKKNTIYAVHLEYGSNPTATRMDYISEFTVTMPILSLTGTSDSLPDGEHIVQIYCVQTQAIQQYGLNLSQCLPPPLDNVELEKTESNLSRAFDALDGSTSLETGNISQVHPSSSESASVVSLGGNLPSSDISGLPEASISDTETKSNDLHSHNGFEHTHAAPPPLPQSPRLTQKLSGLKNSSNNLETSSPSADHNSEQTNLDSSAERRMESEKDMADVPESGDNLQKDDKVVQNDVSVVSTTYKHPTHLVTPSEIFSKTALSSDNSHISQGMNSQDVAAHSNVENFEVEVKVVGETGSKQENTEYERDRDSHTNVAEKREKLFYSQASDLGIQMARETYNIEGAHQADTIKTIDAPDQSCNSVEEEVQDTSKHVSANINESVTVAVAVQSPAPSGKGKRQKGKNSHVSGSSNSASPFNSTDSANDQGVNSGGSSMEATLPQLTAMQEMMGQMLSMHKEMQKQMNAIVSVPVSKEGKRLEGSLGRNMEKVVKAHTDALWARMQEENAKQEKLERDRTQQITNLISNYVNKDMVSILEKIIKKEISSIGTTITRSISQVIEKTISLAITESFQKGVGDKALNQLEKSVASKLEATVARQIQTQFQTSGKQALQEALKTSLEASVIPAFELSSKAMFEQIDVAFQNGLLKHTTAIQQQFDSTHSPLAMTLRDTITSASSLTQTLSGQLADGQRKLLEIAANSKVVADPFVAQINNGLHEMTEDPTKELSRLISEGKFEEAFTGALHRSDVTIVSWLCSQVDLAGILAMVPLPLSQGVLLSLLQQLSCDISSETPRKLAWMTDVAAAINPADPRIAAHVRRILDQVYRTLGHQRTLPTTSPSEASTIRLLMHVINSVLLSCK</sequence>
<evidence type="ECO:0000313" key="13">
    <source>
        <dbReference type="EMBL" id="KAL2341441.1"/>
    </source>
</evidence>
<evidence type="ECO:0000256" key="3">
    <source>
        <dbReference type="ARBA" id="ARBA00022490"/>
    </source>
</evidence>
<dbReference type="PANTHER" id="PTHR15598:SF7">
    <property type="entry name" value="ENHANCER OF MRNA-DECAPPING-LIKE PROTEIN"/>
    <property type="match status" value="1"/>
</dbReference>
<evidence type="ECO:0000256" key="6">
    <source>
        <dbReference type="ARBA" id="ARBA00022664"/>
    </source>
</evidence>
<dbReference type="Pfam" id="PF16529">
    <property type="entry name" value="Ge1_WD40"/>
    <property type="match status" value="1"/>
</dbReference>
<name>A0ABD1N027_9FABA</name>
<evidence type="ECO:0000256" key="8">
    <source>
        <dbReference type="ARBA" id="ARBA00023054"/>
    </source>
</evidence>
<evidence type="ECO:0000259" key="11">
    <source>
        <dbReference type="Pfam" id="PF16529"/>
    </source>
</evidence>
<feature type="compositionally biased region" description="Low complexity" evidence="10">
    <location>
        <begin position="636"/>
        <end position="650"/>
    </location>
</feature>
<dbReference type="Pfam" id="PF21289">
    <property type="entry name" value="EDC4_C"/>
    <property type="match status" value="1"/>
</dbReference>
<feature type="compositionally biased region" description="Basic and acidic residues" evidence="10">
    <location>
        <begin position="733"/>
        <end position="745"/>
    </location>
</feature>
<keyword evidence="7" id="KW-0677">Repeat</keyword>
<comment type="caution">
    <text evidence="13">The sequence shown here is derived from an EMBL/GenBank/DDBJ whole genome shotgun (WGS) entry which is preliminary data.</text>
</comment>
<feature type="compositionally biased region" description="Polar residues" evidence="10">
    <location>
        <begin position="698"/>
        <end position="732"/>
    </location>
</feature>
<evidence type="ECO:0000256" key="5">
    <source>
        <dbReference type="ARBA" id="ARBA00022574"/>
    </source>
</evidence>
<evidence type="ECO:0000256" key="7">
    <source>
        <dbReference type="ARBA" id="ARBA00022737"/>
    </source>
</evidence>
<dbReference type="InterPro" id="IPR032401">
    <property type="entry name" value="EDC4_WD40"/>
</dbReference>
<evidence type="ECO:0000256" key="2">
    <source>
        <dbReference type="ARBA" id="ARBA00009639"/>
    </source>
</evidence>
<keyword evidence="4" id="KW-0597">Phosphoprotein</keyword>
<dbReference type="Proteomes" id="UP001603857">
    <property type="component" value="Unassembled WGS sequence"/>
</dbReference>
<evidence type="ECO:0000313" key="14">
    <source>
        <dbReference type="Proteomes" id="UP001603857"/>
    </source>
</evidence>
<feature type="compositionally biased region" description="Pro residues" evidence="10">
    <location>
        <begin position="119"/>
        <end position="132"/>
    </location>
</feature>
<keyword evidence="5 9" id="KW-0853">WD repeat</keyword>
<dbReference type="InterPro" id="IPR001680">
    <property type="entry name" value="WD40_rpt"/>
</dbReference>
<feature type="compositionally biased region" description="Polar residues" evidence="10">
    <location>
        <begin position="952"/>
        <end position="964"/>
    </location>
</feature>
<dbReference type="InterPro" id="IPR049404">
    <property type="entry name" value="EDC4_C"/>
</dbReference>
<keyword evidence="6" id="KW-0507">mRNA processing</keyword>
<feature type="compositionally biased region" description="Pro residues" evidence="10">
    <location>
        <begin position="55"/>
        <end position="80"/>
    </location>
</feature>
<feature type="region of interest" description="Disordered" evidence="10">
    <location>
        <begin position="1"/>
        <end position="195"/>
    </location>
</feature>
<feature type="compositionally biased region" description="Low complexity" evidence="10">
    <location>
        <begin position="150"/>
        <end position="167"/>
    </location>
</feature>
<dbReference type="InterPro" id="IPR015943">
    <property type="entry name" value="WD40/YVTN_repeat-like_dom_sf"/>
</dbReference>
<dbReference type="PANTHER" id="PTHR15598">
    <property type="entry name" value="ENHANCER OF MRNA-DECAPPING PROTEIN 4"/>
    <property type="match status" value="1"/>
</dbReference>
<dbReference type="SUPFAM" id="SSF50978">
    <property type="entry name" value="WD40 repeat-like"/>
    <property type="match status" value="1"/>
</dbReference>
<dbReference type="PROSITE" id="PS50082">
    <property type="entry name" value="WD_REPEATS_2"/>
    <property type="match status" value="2"/>
</dbReference>
<feature type="region of interest" description="Disordered" evidence="10">
    <location>
        <begin position="917"/>
        <end position="964"/>
    </location>
</feature>
<accession>A0ABD1N027</accession>